<dbReference type="InterPro" id="IPR038726">
    <property type="entry name" value="PDDEXK_AddAB-type"/>
</dbReference>
<accession>W4HJD5</accession>
<sequence>MFSPDHGPRLFGLAPGIDFARELVAGLRARMEGQPPEAMARVELIVNTGRMRRRIEEAFAEGPPGFLPRMRLLDAPVDPVAEADLPAPVSPLRRRLELTRLVSGLLEAQPDLAPKAALFDLADSLAALMDEMQIEGVPPEALSRLDVSDMSGHWARALRFLTIVQGYFDADSAPDAACLQRRIVDARIAAWQAAPPDHPVVVAGSTGSRGTTLRLMAAVARLPQGAVVLPGFDTDMPRHVWDQLLDAERRTDRTQPGEDHPQYRFARLLDALGAAPQDVMRWTDATPPAPARNRLVSLALRPAPVTDQWLEEGPSLGPLAEATDRVTLVEAATRREEAMAIALRLRQAAEDGVRAALVTPDRQLSRMVTAALDRWEIVPDDSAGVPGHLSPPGRLLRHVAALYPVPLSAEALIEVLRHPLTHRGDDTARHGLWRQELDLFLRGTRRPEGAPPGPHPFPNAEVLRAWGVAVGAEAWAGWIADTFCQPPVGGLRPLEDWVADHVARTEAVVAGTAADDPSELWAEEAGRTLRAAVDALAREADAGAPLDARTYSELFTGILQRAEVRRTEDAHPLIRIWGTLEARAMGADLMILGGLNDGSWPEIPAADPWLNRRMRADTGLLLPERRIGLSAHDFQQAVAGSEVWLTRAQTADEAETVPSRWVNRLANLMRGLGAQGGPEALKAMQARGARWLDMARALEEPIATRPAPRPSPVPPVDARPKKLSVTRIKTLLRDPYAIYAQSVLRLRPLDPLQRPPDALLRGIALHGVVERFVSETVDTPEALTPERLMAAAEAGLAEVPFPAIRRLWATRLARVSRGFVTDEAERRRRAQPHPDRLEVKGRVDLQGQPFTLTGTADRIDIDERGGAWVYDYKTGAPPTQKQERHFDKQLLLEAAMLMRGAFPDLAPRHVAGLVYIGLGSKAGEAALDLDEVSPEQIWDEFARLIAAMRAEDHGFTARRAMEEDSHGGDYDHLSRLGEWEVTDTPETERVE</sequence>
<dbReference type="PATRIC" id="fig|1317118.6.peg.2034"/>
<feature type="compositionally biased region" description="Basic and acidic residues" evidence="1">
    <location>
        <begin position="960"/>
        <end position="978"/>
    </location>
</feature>
<dbReference type="SUPFAM" id="SSF52980">
    <property type="entry name" value="Restriction endonuclease-like"/>
    <property type="match status" value="1"/>
</dbReference>
<dbReference type="InterPro" id="IPR027417">
    <property type="entry name" value="P-loop_NTPase"/>
</dbReference>
<dbReference type="InterPro" id="IPR011604">
    <property type="entry name" value="PDDEXK-like_dom_sf"/>
</dbReference>
<dbReference type="eggNOG" id="COG3893">
    <property type="taxonomic scope" value="Bacteria"/>
</dbReference>
<keyword evidence="4" id="KW-1185">Reference proteome</keyword>
<evidence type="ECO:0000313" key="4">
    <source>
        <dbReference type="Proteomes" id="UP000019063"/>
    </source>
</evidence>
<dbReference type="SUPFAM" id="SSF52540">
    <property type="entry name" value="P-loop containing nucleoside triphosphate hydrolases"/>
    <property type="match status" value="1"/>
</dbReference>
<gene>
    <name evidence="3" type="ORF">ATO8_09873</name>
</gene>
<dbReference type="Proteomes" id="UP000019063">
    <property type="component" value="Unassembled WGS sequence"/>
</dbReference>
<evidence type="ECO:0000256" key="1">
    <source>
        <dbReference type="SAM" id="MobiDB-lite"/>
    </source>
</evidence>
<dbReference type="NCBIfam" id="TIGR02786">
    <property type="entry name" value="addB_alphas"/>
    <property type="match status" value="1"/>
</dbReference>
<dbReference type="STRING" id="1379903.ATO8_09873"/>
<dbReference type="InterPro" id="IPR014153">
    <property type="entry name" value="Ds_break_AddB"/>
</dbReference>
<comment type="caution">
    <text evidence="3">The sequence shown here is derived from an EMBL/GenBank/DDBJ whole genome shotgun (WGS) entry which is preliminary data.</text>
</comment>
<dbReference type="AlphaFoldDB" id="W4HJD5"/>
<protein>
    <recommendedName>
        <fullName evidence="2">PD-(D/E)XK endonuclease-like domain-containing protein</fullName>
    </recommendedName>
</protein>
<feature type="region of interest" description="Disordered" evidence="1">
    <location>
        <begin position="960"/>
        <end position="991"/>
    </location>
</feature>
<name>W4HJD5_9RHOB</name>
<feature type="domain" description="PD-(D/E)XK endonuclease-like" evidence="2">
    <location>
        <begin position="723"/>
        <end position="953"/>
    </location>
</feature>
<evidence type="ECO:0000313" key="3">
    <source>
        <dbReference type="EMBL" id="ETW12842.1"/>
    </source>
</evidence>
<reference evidence="3 4" key="1">
    <citation type="journal article" date="2014" name="Antonie Van Leeuwenhoek">
        <title>Roseivivax atlanticus sp. nov., isolated from surface seawater of the Atlantic Ocean.</title>
        <authorList>
            <person name="Li G."/>
            <person name="Lai Q."/>
            <person name="Liu X."/>
            <person name="Sun F."/>
            <person name="Shao Z."/>
        </authorList>
    </citation>
    <scope>NUCLEOTIDE SEQUENCE [LARGE SCALE GENOMIC DNA]</scope>
    <source>
        <strain evidence="3 4">22II-s10s</strain>
    </source>
</reference>
<evidence type="ECO:0000259" key="2">
    <source>
        <dbReference type="Pfam" id="PF12705"/>
    </source>
</evidence>
<organism evidence="3 4">
    <name type="scientific">Roseivivax marinus</name>
    <dbReference type="NCBI Taxonomy" id="1379903"/>
    <lineage>
        <taxon>Bacteria</taxon>
        <taxon>Pseudomonadati</taxon>
        <taxon>Pseudomonadota</taxon>
        <taxon>Alphaproteobacteria</taxon>
        <taxon>Rhodobacterales</taxon>
        <taxon>Roseobacteraceae</taxon>
        <taxon>Roseivivax</taxon>
    </lineage>
</organism>
<dbReference type="Pfam" id="PF12705">
    <property type="entry name" value="PDDEXK_1"/>
    <property type="match status" value="1"/>
</dbReference>
<proteinExistence type="predicted"/>
<dbReference type="Gene3D" id="3.90.320.10">
    <property type="match status" value="1"/>
</dbReference>
<dbReference type="EMBL" id="AQQW01000005">
    <property type="protein sequence ID" value="ETW12842.1"/>
    <property type="molecule type" value="Genomic_DNA"/>
</dbReference>
<dbReference type="eggNOG" id="COG2887">
    <property type="taxonomic scope" value="Bacteria"/>
</dbReference>
<dbReference type="InterPro" id="IPR011335">
    <property type="entry name" value="Restrct_endonuc-II-like"/>
</dbReference>
<dbReference type="RefSeq" id="WP_043844224.1">
    <property type="nucleotide sequence ID" value="NZ_AQQW01000005.1"/>
</dbReference>